<evidence type="ECO:0000313" key="4">
    <source>
        <dbReference type="Proteomes" id="UP000554837"/>
    </source>
</evidence>
<evidence type="ECO:0000256" key="1">
    <source>
        <dbReference type="SAM" id="SignalP"/>
    </source>
</evidence>
<feature type="signal peptide" evidence="1">
    <location>
        <begin position="1"/>
        <end position="24"/>
    </location>
</feature>
<accession>A0A840S6X2</accession>
<comment type="caution">
    <text evidence="3">The sequence shown here is derived from an EMBL/GenBank/DDBJ whole genome shotgun (WGS) entry which is preliminary data.</text>
</comment>
<dbReference type="Proteomes" id="UP000554837">
    <property type="component" value="Unassembled WGS sequence"/>
</dbReference>
<dbReference type="OrthoDB" id="7844829at2"/>
<dbReference type="InterPro" id="IPR013424">
    <property type="entry name" value="Ice-binding_C"/>
</dbReference>
<keyword evidence="4" id="KW-1185">Reference proteome</keyword>
<feature type="chain" id="PRO_5032786032" description="Ice-binding protein C-terminal domain-containing protein" evidence="1">
    <location>
        <begin position="25"/>
        <end position="231"/>
    </location>
</feature>
<organism evidence="3 4">
    <name type="scientific">Inhella inkyongensis</name>
    <dbReference type="NCBI Taxonomy" id="392593"/>
    <lineage>
        <taxon>Bacteria</taxon>
        <taxon>Pseudomonadati</taxon>
        <taxon>Pseudomonadota</taxon>
        <taxon>Betaproteobacteria</taxon>
        <taxon>Burkholderiales</taxon>
        <taxon>Sphaerotilaceae</taxon>
        <taxon>Inhella</taxon>
    </lineage>
</organism>
<evidence type="ECO:0000259" key="2">
    <source>
        <dbReference type="Pfam" id="PF07589"/>
    </source>
</evidence>
<gene>
    <name evidence="3" type="ORF">HNQ51_001848</name>
</gene>
<dbReference type="NCBIfam" id="TIGR02595">
    <property type="entry name" value="PEP_CTERM"/>
    <property type="match status" value="1"/>
</dbReference>
<protein>
    <recommendedName>
        <fullName evidence="2">Ice-binding protein C-terminal domain-containing protein</fullName>
    </recommendedName>
</protein>
<dbReference type="AlphaFoldDB" id="A0A840S6X2"/>
<dbReference type="Pfam" id="PF07589">
    <property type="entry name" value="PEP-CTERM"/>
    <property type="match status" value="1"/>
</dbReference>
<dbReference type="RefSeq" id="WP_138855800.1">
    <property type="nucleotide sequence ID" value="NZ_CP040709.1"/>
</dbReference>
<reference evidence="3 4" key="1">
    <citation type="submission" date="2020-08" db="EMBL/GenBank/DDBJ databases">
        <title>Genomic Encyclopedia of Type Strains, Phase IV (KMG-IV): sequencing the most valuable type-strain genomes for metagenomic binning, comparative biology and taxonomic classification.</title>
        <authorList>
            <person name="Goeker M."/>
        </authorList>
    </citation>
    <scope>NUCLEOTIDE SEQUENCE [LARGE SCALE GENOMIC DNA]</scope>
    <source>
        <strain evidence="3 4">DSM 23958</strain>
    </source>
</reference>
<name>A0A840S6X2_9BURK</name>
<keyword evidence="1" id="KW-0732">Signal</keyword>
<proteinExistence type="predicted"/>
<feature type="domain" description="Ice-binding protein C-terminal" evidence="2">
    <location>
        <begin position="206"/>
        <end position="229"/>
    </location>
</feature>
<sequence length="231" mass="23972">MQGRRLFSALAAAGLMLVGGAVQALELSYGGTAGVSVTANSSTGGSNQLVSRYTAGTMTYQDRAGNSFAAFCVEPSQRFANGANGFVDFTIGSFSAATEARLEALYSTSFASTVGNSAQAAAFQLAIWEIVNEAPGQPMSLAFGSGSIYLTGTHVGNAAQNLAMTNTLRASAQSMLTAAQNYTGPNLYQVSYLSNGTFQDMVIAQAVPEPATYALMGLGLLVIGLRKRRQD</sequence>
<dbReference type="EMBL" id="JACHHO010000002">
    <property type="protein sequence ID" value="MBB5204534.1"/>
    <property type="molecule type" value="Genomic_DNA"/>
</dbReference>
<evidence type="ECO:0000313" key="3">
    <source>
        <dbReference type="EMBL" id="MBB5204534.1"/>
    </source>
</evidence>